<sequence length="201" mass="22906">MGSLQNHNESIYMATNKPILLGWEKGIPSDIISDFSSVLNELSIPYLAEEREQRIYNASEFYIPTLVGIFIASNFFGGIFKEAGKDAYVALKNGIVRLAKNSSLLPVKIIKAGEYKVPDTSDYSRVFSIYSETVSGTKIKFIFPGKASDAEYFDMIDAMLKILEEHHQGVKNNFLAEMIPDRRSLQLLRYHKRSWELWKPL</sequence>
<protein>
    <submittedName>
        <fullName evidence="1">Uncharacterized protein</fullName>
    </submittedName>
</protein>
<evidence type="ECO:0000313" key="1">
    <source>
        <dbReference type="EMBL" id="EEF63327.1"/>
    </source>
</evidence>
<proteinExistence type="predicted"/>
<comment type="caution">
    <text evidence="1">The sequence shown here is derived from an EMBL/GenBank/DDBJ whole genome shotgun (WGS) entry which is preliminary data.</text>
</comment>
<dbReference type="AlphaFoldDB" id="B9X9Y6"/>
<dbReference type="STRING" id="320771.Cflav_PD5962"/>
<reference evidence="1 2" key="1">
    <citation type="journal article" date="2011" name="J. Bacteriol.">
        <title>Genome sequence of 'Pedosphaera parvula' Ellin514, an aerobic Verrucomicrobial isolate from pasture soil.</title>
        <authorList>
            <person name="Kant R."/>
            <person name="van Passel M.W."/>
            <person name="Sangwan P."/>
            <person name="Palva A."/>
            <person name="Lucas S."/>
            <person name="Copeland A."/>
            <person name="Lapidus A."/>
            <person name="Glavina Del Rio T."/>
            <person name="Dalin E."/>
            <person name="Tice H."/>
            <person name="Bruce D."/>
            <person name="Goodwin L."/>
            <person name="Pitluck S."/>
            <person name="Chertkov O."/>
            <person name="Larimer F.W."/>
            <person name="Land M.L."/>
            <person name="Hauser L."/>
            <person name="Brettin T.S."/>
            <person name="Detter J.C."/>
            <person name="Han S."/>
            <person name="de Vos W.M."/>
            <person name="Janssen P.H."/>
            <person name="Smidt H."/>
        </authorList>
    </citation>
    <scope>NUCLEOTIDE SEQUENCE [LARGE SCALE GENOMIC DNA]</scope>
    <source>
        <strain evidence="1 2">Ellin514</strain>
    </source>
</reference>
<accession>B9X9Y6</accession>
<dbReference type="EMBL" id="ABOX02000001">
    <property type="protein sequence ID" value="EEF63327.1"/>
    <property type="molecule type" value="Genomic_DNA"/>
</dbReference>
<gene>
    <name evidence="1" type="ORF">Cflav_PD5962</name>
</gene>
<name>B9X9Y6_PEDPL</name>
<keyword evidence="2" id="KW-1185">Reference proteome</keyword>
<organism evidence="1 2">
    <name type="scientific">Pedosphaera parvula (strain Ellin514)</name>
    <dbReference type="NCBI Taxonomy" id="320771"/>
    <lineage>
        <taxon>Bacteria</taxon>
        <taxon>Pseudomonadati</taxon>
        <taxon>Verrucomicrobiota</taxon>
        <taxon>Pedosphaerae</taxon>
        <taxon>Pedosphaerales</taxon>
        <taxon>Pedosphaeraceae</taxon>
        <taxon>Pedosphaera</taxon>
    </lineage>
</organism>
<dbReference type="Proteomes" id="UP000003688">
    <property type="component" value="Unassembled WGS sequence"/>
</dbReference>
<evidence type="ECO:0000313" key="2">
    <source>
        <dbReference type="Proteomes" id="UP000003688"/>
    </source>
</evidence>